<feature type="domain" description="MIP18 family-like" evidence="1">
    <location>
        <begin position="2"/>
        <end position="73"/>
    </location>
</feature>
<protein>
    <submittedName>
        <fullName evidence="2">Metal-sulfur cluster assembly factor</fullName>
    </submittedName>
</protein>
<evidence type="ECO:0000313" key="3">
    <source>
        <dbReference type="Proteomes" id="UP000290848"/>
    </source>
</evidence>
<accession>A0A4Q0MC39</accession>
<dbReference type="AlphaFoldDB" id="A0A4Q0MC39"/>
<dbReference type="EMBL" id="RXOC01000004">
    <property type="protein sequence ID" value="RXF70754.1"/>
    <property type="molecule type" value="Genomic_DNA"/>
</dbReference>
<gene>
    <name evidence="2" type="ORF">EKH83_07385</name>
</gene>
<name>A0A4Q0MC39_9SPHI</name>
<dbReference type="InterPro" id="IPR052339">
    <property type="entry name" value="Fe-S_Maturation_MIP18"/>
</dbReference>
<evidence type="ECO:0000313" key="2">
    <source>
        <dbReference type="EMBL" id="RXF70754.1"/>
    </source>
</evidence>
<sequence>MEVTEALRTVIDPELHINIIDLGLVYDVSVNDNEKQITVVMTLSSKYCPMGDAILNSVKNCLEHNFPAFSAEVKLTWEPEWSYDNITEEGLRQLKGY</sequence>
<evidence type="ECO:0000259" key="1">
    <source>
        <dbReference type="Pfam" id="PF01883"/>
    </source>
</evidence>
<dbReference type="InterPro" id="IPR034904">
    <property type="entry name" value="FSCA_dom_sf"/>
</dbReference>
<dbReference type="Pfam" id="PF01883">
    <property type="entry name" value="FeS_assembly_P"/>
    <property type="match status" value="1"/>
</dbReference>
<comment type="caution">
    <text evidence="2">The sequence shown here is derived from an EMBL/GenBank/DDBJ whole genome shotgun (WGS) entry which is preliminary data.</text>
</comment>
<dbReference type="Gene3D" id="3.30.300.130">
    <property type="entry name" value="Fe-S cluster assembly (FSCA)"/>
    <property type="match status" value="1"/>
</dbReference>
<reference evidence="2 3" key="1">
    <citation type="submission" date="2018-12" db="EMBL/GenBank/DDBJ databases">
        <title>The Draft Genome Sequence of the Soil Bacterium Pedobacter tournemirensis R1.</title>
        <authorList>
            <person name="He J."/>
        </authorList>
    </citation>
    <scope>NUCLEOTIDE SEQUENCE [LARGE SCALE GENOMIC DNA]</scope>
    <source>
        <strain evidence="2 3">R1</strain>
    </source>
</reference>
<dbReference type="SUPFAM" id="SSF117916">
    <property type="entry name" value="Fe-S cluster assembly (FSCA) domain-like"/>
    <property type="match status" value="1"/>
</dbReference>
<dbReference type="InterPro" id="IPR002744">
    <property type="entry name" value="MIP18-like"/>
</dbReference>
<proteinExistence type="predicted"/>
<dbReference type="PANTHER" id="PTHR42831">
    <property type="entry name" value="FE-S PROTEIN MATURATION AUXILIARY FACTOR YITW"/>
    <property type="match status" value="1"/>
</dbReference>
<organism evidence="2 3">
    <name type="scientific">Arcticibacter tournemirensis</name>
    <dbReference type="NCBI Taxonomy" id="699437"/>
    <lineage>
        <taxon>Bacteria</taxon>
        <taxon>Pseudomonadati</taxon>
        <taxon>Bacteroidota</taxon>
        <taxon>Sphingobacteriia</taxon>
        <taxon>Sphingobacteriales</taxon>
        <taxon>Sphingobacteriaceae</taxon>
        <taxon>Arcticibacter</taxon>
    </lineage>
</organism>
<dbReference type="Proteomes" id="UP000290848">
    <property type="component" value="Unassembled WGS sequence"/>
</dbReference>
<dbReference type="PANTHER" id="PTHR42831:SF1">
    <property type="entry name" value="FE-S PROTEIN MATURATION AUXILIARY FACTOR YITW"/>
    <property type="match status" value="1"/>
</dbReference>